<dbReference type="InterPro" id="IPR050550">
    <property type="entry name" value="SEC23_SEC24_subfamily"/>
</dbReference>
<dbReference type="AlphaFoldDB" id="A0A540L030"/>
<dbReference type="InterPro" id="IPR006900">
    <property type="entry name" value="Sec23/24_helical_dom"/>
</dbReference>
<dbReference type="Gene3D" id="3.40.50.410">
    <property type="entry name" value="von Willebrand factor, type A domain"/>
    <property type="match status" value="1"/>
</dbReference>
<dbReference type="STRING" id="106549.A0A540L030"/>
<dbReference type="InterPro" id="IPR036465">
    <property type="entry name" value="vWFA_dom_sf"/>
</dbReference>
<evidence type="ECO:0008006" key="5">
    <source>
        <dbReference type="Google" id="ProtNLM"/>
    </source>
</evidence>
<dbReference type="GO" id="GO:0030127">
    <property type="term" value="C:COPII vesicle coat"/>
    <property type="evidence" value="ECO:0007669"/>
    <property type="project" value="InterPro"/>
</dbReference>
<protein>
    <recommendedName>
        <fullName evidence="5">Sec23/Sec24 trunk domain-containing protein</fullName>
    </recommendedName>
</protein>
<dbReference type="GO" id="GO:0000149">
    <property type="term" value="F:SNARE binding"/>
    <property type="evidence" value="ECO:0007669"/>
    <property type="project" value="TreeGrafter"/>
</dbReference>
<organism evidence="3 4">
    <name type="scientific">Malus baccata</name>
    <name type="common">Siberian crab apple</name>
    <name type="synonym">Pyrus baccata</name>
    <dbReference type="NCBI Taxonomy" id="106549"/>
    <lineage>
        <taxon>Eukaryota</taxon>
        <taxon>Viridiplantae</taxon>
        <taxon>Streptophyta</taxon>
        <taxon>Embryophyta</taxon>
        <taxon>Tracheophyta</taxon>
        <taxon>Spermatophyta</taxon>
        <taxon>Magnoliopsida</taxon>
        <taxon>eudicotyledons</taxon>
        <taxon>Gunneridae</taxon>
        <taxon>Pentapetalae</taxon>
        <taxon>rosids</taxon>
        <taxon>fabids</taxon>
        <taxon>Rosales</taxon>
        <taxon>Rosaceae</taxon>
        <taxon>Amygdaloideae</taxon>
        <taxon>Maleae</taxon>
        <taxon>Malus</taxon>
    </lineage>
</organism>
<dbReference type="Proteomes" id="UP000315295">
    <property type="component" value="Unassembled WGS sequence"/>
</dbReference>
<dbReference type="GO" id="GO:0090110">
    <property type="term" value="P:COPII-coated vesicle cargo loading"/>
    <property type="evidence" value="ECO:0007669"/>
    <property type="project" value="TreeGrafter"/>
</dbReference>
<dbReference type="Pfam" id="PF04811">
    <property type="entry name" value="Sec23_trunk"/>
    <property type="match status" value="1"/>
</dbReference>
<dbReference type="GO" id="GO:0006886">
    <property type="term" value="P:intracellular protein transport"/>
    <property type="evidence" value="ECO:0007669"/>
    <property type="project" value="InterPro"/>
</dbReference>
<evidence type="ECO:0000259" key="1">
    <source>
        <dbReference type="Pfam" id="PF04811"/>
    </source>
</evidence>
<dbReference type="SUPFAM" id="SSF81995">
    <property type="entry name" value="beta-sandwich domain of Sec23/24"/>
    <property type="match status" value="1"/>
</dbReference>
<dbReference type="EMBL" id="VIEB01000838">
    <property type="protein sequence ID" value="TQD79834.1"/>
    <property type="molecule type" value="Genomic_DNA"/>
</dbReference>
<dbReference type="SUPFAM" id="SSF81811">
    <property type="entry name" value="Helical domain of Sec23/24"/>
    <property type="match status" value="1"/>
</dbReference>
<reference evidence="3 4" key="1">
    <citation type="journal article" date="2019" name="G3 (Bethesda)">
        <title>Sequencing of a Wild Apple (Malus baccata) Genome Unravels the Differences Between Cultivated and Wild Apple Species Regarding Disease Resistance and Cold Tolerance.</title>
        <authorList>
            <person name="Chen X."/>
        </authorList>
    </citation>
    <scope>NUCLEOTIDE SEQUENCE [LARGE SCALE GENOMIC DNA]</scope>
    <source>
        <strain evidence="4">cv. Shandingzi</strain>
        <tissue evidence="3">Leaves</tissue>
    </source>
</reference>
<evidence type="ECO:0000259" key="2">
    <source>
        <dbReference type="Pfam" id="PF04815"/>
    </source>
</evidence>
<comment type="caution">
    <text evidence="3">The sequence shown here is derived from an EMBL/GenBank/DDBJ whole genome shotgun (WGS) entry which is preliminary data.</text>
</comment>
<feature type="domain" description="Sec23/Sec24 trunk" evidence="1">
    <location>
        <begin position="75"/>
        <end position="322"/>
    </location>
</feature>
<evidence type="ECO:0000313" key="3">
    <source>
        <dbReference type="EMBL" id="TQD79834.1"/>
    </source>
</evidence>
<dbReference type="Gene3D" id="1.20.120.730">
    <property type="entry name" value="Sec23/Sec24 helical domain"/>
    <property type="match status" value="1"/>
</dbReference>
<feature type="domain" description="Sec23/Sec24 helical" evidence="2">
    <location>
        <begin position="440"/>
        <end position="549"/>
    </location>
</feature>
<keyword evidence="4" id="KW-1185">Reference proteome</keyword>
<dbReference type="SUPFAM" id="SSF53300">
    <property type="entry name" value="vWA-like"/>
    <property type="match status" value="1"/>
</dbReference>
<evidence type="ECO:0000313" key="4">
    <source>
        <dbReference type="Proteomes" id="UP000315295"/>
    </source>
</evidence>
<dbReference type="PANTHER" id="PTHR13803">
    <property type="entry name" value="SEC24-RELATED PROTEIN"/>
    <property type="match status" value="1"/>
</dbReference>
<dbReference type="GO" id="GO:0008270">
    <property type="term" value="F:zinc ion binding"/>
    <property type="evidence" value="ECO:0007669"/>
    <property type="project" value="TreeGrafter"/>
</dbReference>
<dbReference type="PANTHER" id="PTHR13803:SF17">
    <property type="entry name" value="PROTEIN TRANSPORT PROTEIN SEC24"/>
    <property type="match status" value="1"/>
</dbReference>
<proteinExistence type="predicted"/>
<dbReference type="Pfam" id="PF04815">
    <property type="entry name" value="Sec23_helical"/>
    <property type="match status" value="1"/>
</dbReference>
<dbReference type="GO" id="GO:0070971">
    <property type="term" value="C:endoplasmic reticulum exit site"/>
    <property type="evidence" value="ECO:0007669"/>
    <property type="project" value="TreeGrafter"/>
</dbReference>
<dbReference type="InterPro" id="IPR036175">
    <property type="entry name" value="Sec23/24_helical_dom_sf"/>
</dbReference>
<dbReference type="InterPro" id="IPR006896">
    <property type="entry name" value="Sec23/24_trunk_dom"/>
</dbReference>
<sequence>MGRFGDAVRDQRRERPFAGVRIGRPAAAEGLSSQAIARYSHPESCPETMSSFVDLELPAEESDEAMQPRPVDVAIDLSSSEEFLEITKSALLASLEALALGPGSLFSLATFSHKLGLYDVQGPIPVVKNVFIPPETEGNLPFELEDVMPLLQFLAPVETCKDRIGSALETLRPATSWERTTAAGQGIDGVLMGGRGFGVAMEGLLNYLGSEFGSTFALGRVFAFLSGPPDYGAGQLDTRRYGEQYASKGEDADHALLPEQTPFYKDLAAVAVQAGVCIDIFAVTNEYTDLASLKFLSVDSGGSLYLYSNTDDSTLPQDMYRMLSRPYAFGCVLRLRTSSEFKTGHSCGHFFPDPQYENVQHIICCDSYATYAYDFEFEDTKGFAKHGSEPPIIQIAFQYTVVLPPEKLSDSTSVSSSRIRTLQCGVAQNMNELYDSVVPEVILSLLVHKVILASLEQGVQEGRILLHDWLVILTAQYNEAYKLIQYKNGSAGTAQIDIAFTQCPELQSLPCLVFALLQNPMLHFHEEGVHPDYRIYLQCLFSALEPSSLHRAVYPVLTSYSTPDKQAYPLPSLSRAALITSDSSLPFPPPHDCLLRTVINKLKQERCITPKLIFIRGGQDDATTFENYLIEEQDVDGNGITRVMGFVSFLDDLTECVLEYIKSGI</sequence>
<name>A0A540L030_MALBA</name>
<gene>
    <name evidence="3" type="ORF">C1H46_034614</name>
</gene>
<accession>A0A540L030</accession>